<dbReference type="Proteomes" id="UP000015105">
    <property type="component" value="Chromosome 5D"/>
</dbReference>
<keyword evidence="1" id="KW-0812">Transmembrane</keyword>
<reference evidence="3" key="1">
    <citation type="journal article" date="2014" name="Science">
        <title>Ancient hybridizations among the ancestral genomes of bread wheat.</title>
        <authorList>
            <consortium name="International Wheat Genome Sequencing Consortium,"/>
            <person name="Marcussen T."/>
            <person name="Sandve S.R."/>
            <person name="Heier L."/>
            <person name="Spannagl M."/>
            <person name="Pfeifer M."/>
            <person name="Jakobsen K.S."/>
            <person name="Wulff B.B."/>
            <person name="Steuernagel B."/>
            <person name="Mayer K.F."/>
            <person name="Olsen O.A."/>
        </authorList>
    </citation>
    <scope>NUCLEOTIDE SEQUENCE [LARGE SCALE GENOMIC DNA]</scope>
    <source>
        <strain evidence="3">cv. AL8/78</strain>
    </source>
</reference>
<keyword evidence="1" id="KW-0472">Membrane</keyword>
<evidence type="ECO:0000313" key="2">
    <source>
        <dbReference type="EnsemblPlants" id="AET5Gv20802500.1"/>
    </source>
</evidence>
<keyword evidence="3" id="KW-1185">Reference proteome</keyword>
<reference evidence="2" key="4">
    <citation type="submission" date="2019-03" db="UniProtKB">
        <authorList>
            <consortium name="EnsemblPlants"/>
        </authorList>
    </citation>
    <scope>IDENTIFICATION</scope>
</reference>
<dbReference type="AlphaFoldDB" id="A0A453LJ70"/>
<organism evidence="2 3">
    <name type="scientific">Aegilops tauschii subsp. strangulata</name>
    <name type="common">Goatgrass</name>
    <dbReference type="NCBI Taxonomy" id="200361"/>
    <lineage>
        <taxon>Eukaryota</taxon>
        <taxon>Viridiplantae</taxon>
        <taxon>Streptophyta</taxon>
        <taxon>Embryophyta</taxon>
        <taxon>Tracheophyta</taxon>
        <taxon>Spermatophyta</taxon>
        <taxon>Magnoliopsida</taxon>
        <taxon>Liliopsida</taxon>
        <taxon>Poales</taxon>
        <taxon>Poaceae</taxon>
        <taxon>BOP clade</taxon>
        <taxon>Pooideae</taxon>
        <taxon>Triticodae</taxon>
        <taxon>Triticeae</taxon>
        <taxon>Triticinae</taxon>
        <taxon>Aegilops</taxon>
    </lineage>
</organism>
<evidence type="ECO:0000256" key="1">
    <source>
        <dbReference type="SAM" id="Phobius"/>
    </source>
</evidence>
<name>A0A453LJ70_AEGTS</name>
<reference evidence="2" key="3">
    <citation type="journal article" date="2017" name="Nature">
        <title>Genome sequence of the progenitor of the wheat D genome Aegilops tauschii.</title>
        <authorList>
            <person name="Luo M.C."/>
            <person name="Gu Y.Q."/>
            <person name="Puiu D."/>
            <person name="Wang H."/>
            <person name="Twardziok S.O."/>
            <person name="Deal K.R."/>
            <person name="Huo N."/>
            <person name="Zhu T."/>
            <person name="Wang L."/>
            <person name="Wang Y."/>
            <person name="McGuire P.E."/>
            <person name="Liu S."/>
            <person name="Long H."/>
            <person name="Ramasamy R.K."/>
            <person name="Rodriguez J.C."/>
            <person name="Van S.L."/>
            <person name="Yuan L."/>
            <person name="Wang Z."/>
            <person name="Xia Z."/>
            <person name="Xiao L."/>
            <person name="Anderson O.D."/>
            <person name="Ouyang S."/>
            <person name="Liang Y."/>
            <person name="Zimin A.V."/>
            <person name="Pertea G."/>
            <person name="Qi P."/>
            <person name="Bennetzen J.L."/>
            <person name="Dai X."/>
            <person name="Dawson M.W."/>
            <person name="Muller H.G."/>
            <person name="Kugler K."/>
            <person name="Rivarola-Duarte L."/>
            <person name="Spannagl M."/>
            <person name="Mayer K.F.X."/>
            <person name="Lu F.H."/>
            <person name="Bevan M.W."/>
            <person name="Leroy P."/>
            <person name="Li P."/>
            <person name="You F.M."/>
            <person name="Sun Q."/>
            <person name="Liu Z."/>
            <person name="Lyons E."/>
            <person name="Wicker T."/>
            <person name="Salzberg S.L."/>
            <person name="Devos K.M."/>
            <person name="Dvorak J."/>
        </authorList>
    </citation>
    <scope>NUCLEOTIDE SEQUENCE [LARGE SCALE GENOMIC DNA]</scope>
    <source>
        <strain evidence="2">cv. AL8/78</strain>
    </source>
</reference>
<feature type="transmembrane region" description="Helical" evidence="1">
    <location>
        <begin position="59"/>
        <end position="80"/>
    </location>
</feature>
<dbReference type="Gramene" id="AET5Gv20802500.1">
    <property type="protein sequence ID" value="AET5Gv20802500.1"/>
    <property type="gene ID" value="AET5Gv20802500"/>
</dbReference>
<dbReference type="EnsemblPlants" id="AET5Gv20802500.1">
    <property type="protein sequence ID" value="AET5Gv20802500.1"/>
    <property type="gene ID" value="AET5Gv20802500"/>
</dbReference>
<protein>
    <submittedName>
        <fullName evidence="2">Uncharacterized protein</fullName>
    </submittedName>
</protein>
<proteinExistence type="predicted"/>
<reference evidence="2" key="5">
    <citation type="journal article" date="2021" name="G3 (Bethesda)">
        <title>Aegilops tauschii genome assembly Aet v5.0 features greater sequence contiguity and improved annotation.</title>
        <authorList>
            <person name="Wang L."/>
            <person name="Zhu T."/>
            <person name="Rodriguez J.C."/>
            <person name="Deal K.R."/>
            <person name="Dubcovsky J."/>
            <person name="McGuire P.E."/>
            <person name="Lux T."/>
            <person name="Spannagl M."/>
            <person name="Mayer K.F.X."/>
            <person name="Baldrich P."/>
            <person name="Meyers B.C."/>
            <person name="Huo N."/>
            <person name="Gu Y.Q."/>
            <person name="Zhou H."/>
            <person name="Devos K.M."/>
            <person name="Bennetzen J.L."/>
            <person name="Unver T."/>
            <person name="Budak H."/>
            <person name="Gulick P.J."/>
            <person name="Galiba G."/>
            <person name="Kalapos B."/>
            <person name="Nelson D.R."/>
            <person name="Li P."/>
            <person name="You F.M."/>
            <person name="Luo M.C."/>
            <person name="Dvorak J."/>
        </authorList>
    </citation>
    <scope>NUCLEOTIDE SEQUENCE [LARGE SCALE GENOMIC DNA]</scope>
    <source>
        <strain evidence="2">cv. AL8/78</strain>
    </source>
</reference>
<sequence>MTSSRSNYRVMTAEEEEAAGLCVGWIFLYMAVLYLGFFTFSAVISYTRVFARATRFDKIFWGILGVPCLLIATGIIYLLLREDSPFRNKRATARVADLPPADVC</sequence>
<keyword evidence="1" id="KW-1133">Transmembrane helix</keyword>
<accession>A0A453LJ70</accession>
<evidence type="ECO:0000313" key="3">
    <source>
        <dbReference type="Proteomes" id="UP000015105"/>
    </source>
</evidence>
<feature type="transmembrane region" description="Helical" evidence="1">
    <location>
        <begin position="21"/>
        <end position="47"/>
    </location>
</feature>
<reference evidence="3" key="2">
    <citation type="journal article" date="2017" name="Nat. Plants">
        <title>The Aegilops tauschii genome reveals multiple impacts of transposons.</title>
        <authorList>
            <person name="Zhao G."/>
            <person name="Zou C."/>
            <person name="Li K."/>
            <person name="Wang K."/>
            <person name="Li T."/>
            <person name="Gao L."/>
            <person name="Zhang X."/>
            <person name="Wang H."/>
            <person name="Yang Z."/>
            <person name="Liu X."/>
            <person name="Jiang W."/>
            <person name="Mao L."/>
            <person name="Kong X."/>
            <person name="Jiao Y."/>
            <person name="Jia J."/>
        </authorList>
    </citation>
    <scope>NUCLEOTIDE SEQUENCE [LARGE SCALE GENOMIC DNA]</scope>
    <source>
        <strain evidence="3">cv. AL8/78</strain>
    </source>
</reference>